<comment type="caution">
    <text evidence="4">The sequence shown here is derived from an EMBL/GenBank/DDBJ whole genome shotgun (WGS) entry which is preliminary data.</text>
</comment>
<feature type="compositionally biased region" description="Basic and acidic residues" evidence="2">
    <location>
        <begin position="353"/>
        <end position="379"/>
    </location>
</feature>
<feature type="compositionally biased region" description="Basic and acidic residues" evidence="2">
    <location>
        <begin position="1501"/>
        <end position="1518"/>
    </location>
</feature>
<dbReference type="Pfam" id="PF00439">
    <property type="entry name" value="Bromodomain"/>
    <property type="match status" value="1"/>
</dbReference>
<feature type="compositionally biased region" description="Polar residues" evidence="2">
    <location>
        <begin position="725"/>
        <end position="747"/>
    </location>
</feature>
<feature type="domain" description="Bromo" evidence="3">
    <location>
        <begin position="2236"/>
        <end position="2348"/>
    </location>
</feature>
<feature type="compositionally biased region" description="Polar residues" evidence="2">
    <location>
        <begin position="535"/>
        <end position="545"/>
    </location>
</feature>
<feature type="compositionally biased region" description="Pro residues" evidence="2">
    <location>
        <begin position="182"/>
        <end position="202"/>
    </location>
</feature>
<feature type="compositionally biased region" description="Polar residues" evidence="2">
    <location>
        <begin position="381"/>
        <end position="402"/>
    </location>
</feature>
<feature type="region of interest" description="Disordered" evidence="2">
    <location>
        <begin position="142"/>
        <end position="236"/>
    </location>
</feature>
<accession>A0A250XGZ1</accession>
<feature type="region of interest" description="Disordered" evidence="2">
    <location>
        <begin position="790"/>
        <end position="812"/>
    </location>
</feature>
<feature type="compositionally biased region" description="Basic and acidic residues" evidence="2">
    <location>
        <begin position="430"/>
        <end position="439"/>
    </location>
</feature>
<evidence type="ECO:0000313" key="4">
    <source>
        <dbReference type="EMBL" id="GAX82344.1"/>
    </source>
</evidence>
<feature type="compositionally biased region" description="Basic and acidic residues" evidence="2">
    <location>
        <begin position="2073"/>
        <end position="2087"/>
    </location>
</feature>
<feature type="region of interest" description="Disordered" evidence="2">
    <location>
        <begin position="353"/>
        <end position="454"/>
    </location>
</feature>
<dbReference type="InterPro" id="IPR036427">
    <property type="entry name" value="Bromodomain-like_sf"/>
</dbReference>
<reference evidence="4 5" key="1">
    <citation type="submission" date="2017-08" db="EMBL/GenBank/DDBJ databases">
        <title>Acidophilic green algal genome provides insights into adaptation to an acidic environment.</title>
        <authorList>
            <person name="Hirooka S."/>
            <person name="Hirose Y."/>
            <person name="Kanesaki Y."/>
            <person name="Higuchi S."/>
            <person name="Fujiwara T."/>
            <person name="Onuma R."/>
            <person name="Era A."/>
            <person name="Ohbayashi R."/>
            <person name="Uzuka A."/>
            <person name="Nozaki H."/>
            <person name="Yoshikawa H."/>
            <person name="Miyagishima S.Y."/>
        </authorList>
    </citation>
    <scope>NUCLEOTIDE SEQUENCE [LARGE SCALE GENOMIC DNA]</scope>
    <source>
        <strain evidence="4 5">NIES-2499</strain>
    </source>
</reference>
<feature type="compositionally biased region" description="Polar residues" evidence="2">
    <location>
        <begin position="1993"/>
        <end position="2007"/>
    </location>
</feature>
<dbReference type="Proteomes" id="UP000232323">
    <property type="component" value="Unassembled WGS sequence"/>
</dbReference>
<dbReference type="InterPro" id="IPR001487">
    <property type="entry name" value="Bromodomain"/>
</dbReference>
<feature type="region of interest" description="Disordered" evidence="2">
    <location>
        <begin position="524"/>
        <end position="753"/>
    </location>
</feature>
<feature type="compositionally biased region" description="Basic and acidic residues" evidence="2">
    <location>
        <begin position="700"/>
        <end position="711"/>
    </location>
</feature>
<feature type="compositionally biased region" description="Polar residues" evidence="2">
    <location>
        <begin position="668"/>
        <end position="680"/>
    </location>
</feature>
<feature type="compositionally biased region" description="Low complexity" evidence="2">
    <location>
        <begin position="1558"/>
        <end position="1570"/>
    </location>
</feature>
<feature type="compositionally biased region" description="Basic and acidic residues" evidence="2">
    <location>
        <begin position="615"/>
        <end position="665"/>
    </location>
</feature>
<gene>
    <name evidence="4" type="ORF">CEUSTIGMA_g9773.t1</name>
</gene>
<feature type="compositionally biased region" description="Polar residues" evidence="2">
    <location>
        <begin position="445"/>
        <end position="454"/>
    </location>
</feature>
<organism evidence="4 5">
    <name type="scientific">Chlamydomonas eustigma</name>
    <dbReference type="NCBI Taxonomy" id="1157962"/>
    <lineage>
        <taxon>Eukaryota</taxon>
        <taxon>Viridiplantae</taxon>
        <taxon>Chlorophyta</taxon>
        <taxon>core chlorophytes</taxon>
        <taxon>Chlorophyceae</taxon>
        <taxon>CS clade</taxon>
        <taxon>Chlamydomonadales</taxon>
        <taxon>Chlamydomonadaceae</taxon>
        <taxon>Chlamydomonas</taxon>
    </lineage>
</organism>
<sequence>MADVIDDDDLPPGVERLSENSSLGPRAATSPNLQSNYLGPAHASKVSASNYHALGAIRDGIRPQISAATPSSIPSSWQSVMTHQSSGYSLPSYHGAQGGAMLAANVWDPAYNQIPGYLGTFSHHSILHPHFNPHPTLTHPIVHPYLSPAPPAHPPPNDPPPSLPPLPPPSQSAPPVVEDAPPHPPPNDPPPSLPPLPPPSQSAPPLIVDAPPHPPPSDTPPRNVASSSIPAEGPQPSVIRTSLTALSGSVSVPGPTHANDVHGGGAFVAIDGNVEPVRLLSQSGVNDLQIGTTSPFKLQVKGIKSNPKFGGLVGTQNTAQAKRKTRIGAALSSLTAEMEIAVSPTQAIGMKKEGIAEKEGSLNEMRDRDPTERPFRDSGQRGMSGSGQKQDSGCLMDTNTVLHDSGPGMSGSGQKQDSGCLMDTNTVLHECSKRTHDRVPPPPSTAETNMTDNVPSDPQMRVEMEALAASAAVVQVANGNQLGEQFEKAVHSAAVTGGTAGILAMGLEAGMLYRDNKDAAVKAVKVKEDARQGRNRSPSNTSSNARKGGEDHSSTRSSSSRRRSSSSSSSSSEHESRRTKRRHRGESRKKERGGRRRRSSSNSSHSRSPRYRSTRRGERGYADARGLRRGDDTERRSGRSEKEYRSRGYDKPKETVPENRHRSYDAARQSSTAGAQQRNKTSPERPSRNRRSSYHGLSTDPERGDRRRDFPKSPPQGAHGRKLSQPASPQAQTTSLHHNLSPNPSNQKGRDSHNLLRPAALTGVPHQPHNTQAVAGDTSCSSNILSTLPLNAAPPLPTDEENHSAPPPAPPLPASPHWELYQQFSRQGFSHPSRTKDVLSRMATSHGGMDMDSDMAPPPPPPLPQVSLEDQAAVAQAIQDRLQVLAELYNVGVNSTPAVDGSVAVQPHWLFRLTEKMHQFIALEFEQGFDVDPDDVVAQPMDVRLLVESSQHGGPEASPNHILPDDIYQTMLELTDETRQIELLPNTLLGRPARDPRPYAVIARQSRAVSPPPSFFMLDVPEFVEHEFTESHVIHGQGMEGVITGAGWEGLDPEAGHWIAPDRRQRPVRSIHGHTLAEMRELAEKGELMWGCTIVRTEDGLMLPLQKDSITSQALLWGGALQGPPRSLDVLQTQSTDTYEIHMEAVAPLTLKDGEAGYEGGGLSEENEWLQRLVSTSGVMEQLDKMSDDEIRERLEKAAGFSKRGTASSLEKVELVENALQRRVKAAYSTLNEVIKGDTSTESDKSDSKNKLMSATSATAALLSAAQGPHATESFNSWLSWQQSILKPASEQVSIGAQSPPKAFSLEKLMAWRLDRSEAARQARSLSSSSRAPHSAPSAAPPAPPAAKKFQQGSVAATAATAATHSAKAPVLWGPPPPPQYIAQLRLQMVQQTLGQQAHAGRQLVRSLLGDVVDSNWEELQKRQVQRRAMNSEEKKAVEMLRLAQKAKDCVSNSVEIADSGVMTSGGRHMNLQQVLNNNEVAASAGKPEVAAPGDSTQRNNHSEERVRRAGRQSRWDVEAPGTSVAAAPGSAQGHSTASAAAAAPAATPAPNTTQDHSTATAPSAAAAAPAPAPNTTQDHSTATAPSAAAAAPAATPAPAPNTTQDHSTATAPSAAAADCASGPSAASETSSVLQVEQAVPMPLDAPPSQSETRPGSTVQGIDDAAVQHDVQPAEWGVQPNNVASFLPAPENTAGEQIMLPDSSNVQVAELPVAELPVPIPTVMIADLTQSTNLELLGQRAHSQQYRRLEVQQEEQRALALCVMESGQYAQTTAAVHEPSSTYPVPSSTLQPVLLSMLGMSGMNGMGAAKQLPVQESAAASSSAAVPSAAAAPGTVERVISPRSTSQTALHLAATSASCIEQPCEDAAVQLTTSAAAHHHHSSTPDVSHPTTGGDYAAGCSPPPSQALGAAGRDQQHPEPVHPEPVNPEPASTANITSCSPSCTSLPLQHVERKVMNLVVLEPQVTSLSTATAGIAMLGFGVIGADQSVTAGTNRQNVPHTSHTSGSCPEPPDTASLHLPAAATAAASAPSPPPCVDSVTQSASATPLASGGLAAVSTALVSAGMGDPCTIPKESDNKEHEEEREISGDNEGDSNSDYNVGKGSPSRVLRRQGSSTSSCQRGPSSASRKKKPASGAAAVTGRGQGGGARGQRPGELMLRGARDKPNDDVDNEAEGEEEDEDGVSGRVQTEHAKPSSAAPPARLGMNLINHMSQSEAGTEEAFKANQYIHNLMLGMISDLKKSDAELGDEEDEEDEDYVFLKRPFEDDEDFKEYAAEVEHPMWIEKIEEQLINGLYSATVEGFALICSHARLLGTNCIEYNTKHKSSDWVKIGKRFLESVERIIKLAVVQVTPLLGPGVDSEVNRSTKKRSRSSR</sequence>
<proteinExistence type="predicted"/>
<evidence type="ECO:0000259" key="3">
    <source>
        <dbReference type="SMART" id="SM00297"/>
    </source>
</evidence>
<dbReference type="OrthoDB" id="10692715at2759"/>
<dbReference type="PANTHER" id="PTHR15439">
    <property type="entry name" value="RETINOBLASTOMA-BINDING PROTEIN 6"/>
    <property type="match status" value="1"/>
</dbReference>
<dbReference type="Gene3D" id="1.20.920.10">
    <property type="entry name" value="Bromodomain-like"/>
    <property type="match status" value="1"/>
</dbReference>
<feature type="compositionally biased region" description="Polar residues" evidence="2">
    <location>
        <begin position="412"/>
        <end position="427"/>
    </location>
</feature>
<dbReference type="SMART" id="SM00297">
    <property type="entry name" value="BROMO"/>
    <property type="match status" value="1"/>
</dbReference>
<keyword evidence="1" id="KW-0103">Bromodomain</keyword>
<dbReference type="PANTHER" id="PTHR15439:SF0">
    <property type="entry name" value="CELL DIVISION CYCLE AND APOPTOSIS REGULATOR PROTEIN 1-RELATED"/>
    <property type="match status" value="1"/>
</dbReference>
<feature type="region of interest" description="Disordered" evidence="2">
    <location>
        <begin position="1875"/>
        <end position="1938"/>
    </location>
</feature>
<dbReference type="CDD" id="cd04369">
    <property type="entry name" value="Bromodomain"/>
    <property type="match status" value="1"/>
</dbReference>
<dbReference type="GO" id="GO:0006511">
    <property type="term" value="P:ubiquitin-dependent protein catabolic process"/>
    <property type="evidence" value="ECO:0007669"/>
    <property type="project" value="TreeGrafter"/>
</dbReference>
<feature type="region of interest" description="Disordered" evidence="2">
    <location>
        <begin position="1320"/>
        <end position="1361"/>
    </location>
</feature>
<dbReference type="GO" id="GO:0061630">
    <property type="term" value="F:ubiquitin protein ligase activity"/>
    <property type="evidence" value="ECO:0007669"/>
    <property type="project" value="InterPro"/>
</dbReference>
<keyword evidence="5" id="KW-1185">Reference proteome</keyword>
<dbReference type="GO" id="GO:0005634">
    <property type="term" value="C:nucleus"/>
    <property type="evidence" value="ECO:0007669"/>
    <property type="project" value="TreeGrafter"/>
</dbReference>
<feature type="compositionally biased region" description="Polar residues" evidence="2">
    <location>
        <begin position="19"/>
        <end position="35"/>
    </location>
</feature>
<dbReference type="GO" id="GO:0006397">
    <property type="term" value="P:mRNA processing"/>
    <property type="evidence" value="ECO:0007669"/>
    <property type="project" value="InterPro"/>
</dbReference>
<feature type="region of interest" description="Disordered" evidence="2">
    <location>
        <begin position="2066"/>
        <end position="2202"/>
    </location>
</feature>
<dbReference type="SUPFAM" id="SSF47370">
    <property type="entry name" value="Bromodomain"/>
    <property type="match status" value="1"/>
</dbReference>
<evidence type="ECO:0000256" key="1">
    <source>
        <dbReference type="ARBA" id="ARBA00023117"/>
    </source>
</evidence>
<feature type="compositionally biased region" description="Acidic residues" evidence="2">
    <location>
        <begin position="1"/>
        <end position="10"/>
    </location>
</feature>
<feature type="region of interest" description="Disordered" evidence="2">
    <location>
        <begin position="1993"/>
        <end position="2016"/>
    </location>
</feature>
<feature type="region of interest" description="Disordered" evidence="2">
    <location>
        <begin position="1"/>
        <end position="35"/>
    </location>
</feature>
<feature type="compositionally biased region" description="Pro residues" evidence="2">
    <location>
        <begin position="147"/>
        <end position="172"/>
    </location>
</feature>
<protein>
    <recommendedName>
        <fullName evidence="3">Bromo domain-containing protein</fullName>
    </recommendedName>
</protein>
<feature type="compositionally biased region" description="Acidic residues" evidence="2">
    <location>
        <begin position="2168"/>
        <end position="2182"/>
    </location>
</feature>
<feature type="compositionally biased region" description="Low complexity" evidence="2">
    <location>
        <begin position="1582"/>
        <end position="1628"/>
    </location>
</feature>
<name>A0A250XGZ1_9CHLO</name>
<feature type="compositionally biased region" description="Basic residues" evidence="2">
    <location>
        <begin position="577"/>
        <end position="599"/>
    </location>
</feature>
<dbReference type="EMBL" id="BEGY01000079">
    <property type="protein sequence ID" value="GAX82344.1"/>
    <property type="molecule type" value="Genomic_DNA"/>
</dbReference>
<dbReference type="GO" id="GO:0016567">
    <property type="term" value="P:protein ubiquitination"/>
    <property type="evidence" value="ECO:0007669"/>
    <property type="project" value="InterPro"/>
</dbReference>
<feature type="compositionally biased region" description="Low complexity" evidence="2">
    <location>
        <begin position="1322"/>
        <end position="1338"/>
    </location>
</feature>
<feature type="region of interest" description="Disordered" evidence="2">
    <location>
        <begin position="1488"/>
        <end position="1635"/>
    </location>
</feature>
<evidence type="ECO:0000256" key="2">
    <source>
        <dbReference type="SAM" id="MobiDB-lite"/>
    </source>
</evidence>
<evidence type="ECO:0000313" key="5">
    <source>
        <dbReference type="Proteomes" id="UP000232323"/>
    </source>
</evidence>
<feature type="compositionally biased region" description="Low complexity" evidence="2">
    <location>
        <begin position="1536"/>
        <end position="1551"/>
    </location>
</feature>
<dbReference type="InterPro" id="IPR033489">
    <property type="entry name" value="RBBP6"/>
</dbReference>